<evidence type="ECO:0000313" key="2">
    <source>
        <dbReference type="EMBL" id="QHS95908.1"/>
    </source>
</evidence>
<proteinExistence type="predicted"/>
<sequence length="181" mass="20398">MSKQIFKYAIPAEPLFELLDKICTKEDNTYIFNNNAYKKGIFDNNIPPFLEECKPYYHASKQKYVEKKMTYTGFTTVLRQICNFNHITYTTKIRYEKSTYEIVYYICFTGLFDGSKDVSDGAKDVSDSAKDVSDSAKDVSDSAKDVSDGAKDVSDSAKDVSDSAKDVSDSAKEDALLEPIK</sequence>
<accession>A0A6C0BWU2</accession>
<dbReference type="Gene3D" id="1.10.287.950">
    <property type="entry name" value="Methyl-accepting chemotaxis protein"/>
    <property type="match status" value="1"/>
</dbReference>
<feature type="region of interest" description="Disordered" evidence="1">
    <location>
        <begin position="123"/>
        <end position="181"/>
    </location>
</feature>
<dbReference type="EMBL" id="MN739260">
    <property type="protein sequence ID" value="QHS95908.1"/>
    <property type="molecule type" value="Genomic_DNA"/>
</dbReference>
<reference evidence="2" key="1">
    <citation type="journal article" date="2020" name="Nature">
        <title>Giant virus diversity and host interactions through global metagenomics.</title>
        <authorList>
            <person name="Schulz F."/>
            <person name="Roux S."/>
            <person name="Paez-Espino D."/>
            <person name="Jungbluth S."/>
            <person name="Walsh D.A."/>
            <person name="Denef V.J."/>
            <person name="McMahon K.D."/>
            <person name="Konstantinidis K.T."/>
            <person name="Eloe-Fadrosh E.A."/>
            <person name="Kyrpides N.C."/>
            <person name="Woyke T."/>
        </authorList>
    </citation>
    <scope>NUCLEOTIDE SEQUENCE</scope>
    <source>
        <strain evidence="2">GVMAG-M-3300019093-7</strain>
    </source>
</reference>
<dbReference type="AlphaFoldDB" id="A0A6C0BWU2"/>
<organism evidence="2">
    <name type="scientific">viral metagenome</name>
    <dbReference type="NCBI Taxonomy" id="1070528"/>
    <lineage>
        <taxon>unclassified sequences</taxon>
        <taxon>metagenomes</taxon>
        <taxon>organismal metagenomes</taxon>
    </lineage>
</organism>
<evidence type="ECO:0000256" key="1">
    <source>
        <dbReference type="SAM" id="MobiDB-lite"/>
    </source>
</evidence>
<protein>
    <submittedName>
        <fullName evidence="2">Uncharacterized protein</fullName>
    </submittedName>
</protein>
<name>A0A6C0BWU2_9ZZZZ</name>